<gene>
    <name evidence="3" type="ORF">B1A_10315</name>
</gene>
<dbReference type="Pfam" id="PF02852">
    <property type="entry name" value="Pyr_redox_dim"/>
    <property type="match status" value="1"/>
</dbReference>
<dbReference type="Gene3D" id="3.30.390.30">
    <property type="match status" value="1"/>
</dbReference>
<evidence type="ECO:0000313" key="3">
    <source>
        <dbReference type="EMBL" id="EQD60005.1"/>
    </source>
</evidence>
<dbReference type="EMBL" id="AUZX01007341">
    <property type="protein sequence ID" value="EQD60005.1"/>
    <property type="molecule type" value="Genomic_DNA"/>
</dbReference>
<proteinExistence type="predicted"/>
<reference evidence="3" key="2">
    <citation type="journal article" date="2014" name="ISME J.">
        <title>Microbial stratification in low pH oxic and suboxic macroscopic growths along an acid mine drainage.</title>
        <authorList>
            <person name="Mendez-Garcia C."/>
            <person name="Mesa V."/>
            <person name="Sprenger R.R."/>
            <person name="Richter M."/>
            <person name="Diez M.S."/>
            <person name="Solano J."/>
            <person name="Bargiela R."/>
            <person name="Golyshina O.V."/>
            <person name="Manteca A."/>
            <person name="Ramos J.L."/>
            <person name="Gallego J.R."/>
            <person name="Llorente I."/>
            <person name="Martins Dos Santos V.A."/>
            <person name="Jensen O.N."/>
            <person name="Pelaez A.I."/>
            <person name="Sanchez J."/>
            <person name="Ferrer M."/>
        </authorList>
    </citation>
    <scope>NUCLEOTIDE SEQUENCE</scope>
</reference>
<dbReference type="InterPro" id="IPR016156">
    <property type="entry name" value="FAD/NAD-linked_Rdtase_dimer_sf"/>
</dbReference>
<dbReference type="InterPro" id="IPR004099">
    <property type="entry name" value="Pyr_nucl-diS_OxRdtase_dimer"/>
</dbReference>
<evidence type="ECO:0000259" key="2">
    <source>
        <dbReference type="Pfam" id="PF02852"/>
    </source>
</evidence>
<accession>T1C1I7</accession>
<feature type="non-terminal residue" evidence="3">
    <location>
        <position position="1"/>
    </location>
</feature>
<dbReference type="AlphaFoldDB" id="T1C1I7"/>
<feature type="domain" description="Pyridine nucleotide-disulphide oxidoreductase dimerisation" evidence="2">
    <location>
        <begin position="1"/>
        <end position="47"/>
    </location>
</feature>
<name>T1C1I7_9ZZZZ</name>
<organism evidence="3">
    <name type="scientific">mine drainage metagenome</name>
    <dbReference type="NCBI Taxonomy" id="410659"/>
    <lineage>
        <taxon>unclassified sequences</taxon>
        <taxon>metagenomes</taxon>
        <taxon>ecological metagenomes</taxon>
    </lineage>
</organism>
<reference evidence="3" key="1">
    <citation type="submission" date="2013-08" db="EMBL/GenBank/DDBJ databases">
        <authorList>
            <person name="Mendez C."/>
            <person name="Richter M."/>
            <person name="Ferrer M."/>
            <person name="Sanchez J."/>
        </authorList>
    </citation>
    <scope>NUCLEOTIDE SEQUENCE</scope>
</reference>
<comment type="caution">
    <text evidence="3">The sequence shown here is derived from an EMBL/GenBank/DDBJ whole genome shotgun (WGS) entry which is preliminary data.</text>
</comment>
<feature type="compositionally biased region" description="Basic and acidic residues" evidence="1">
    <location>
        <begin position="85"/>
        <end position="96"/>
    </location>
</feature>
<dbReference type="SUPFAM" id="SSF55424">
    <property type="entry name" value="FAD/NAD-linked reductases, dimerisation (C-terminal) domain"/>
    <property type="match status" value="1"/>
</dbReference>
<evidence type="ECO:0000256" key="1">
    <source>
        <dbReference type="SAM" id="MobiDB-lite"/>
    </source>
</evidence>
<feature type="region of interest" description="Disordered" evidence="1">
    <location>
        <begin position="53"/>
        <end position="120"/>
    </location>
</feature>
<sequence>AQIYGETQGFIKLVFSRKDARLPGAQIAGMHAAQLIAPLALALALALQQNIGHRTGDNRLPAPHAWRGHQQGRASLPALSSIALDAKEQPDDRSTENPDGTFAASARCPAHRSRAGVVQR</sequence>
<protein>
    <recommendedName>
        <fullName evidence="2">Pyridine nucleotide-disulphide oxidoreductase dimerisation domain-containing protein</fullName>
    </recommendedName>
</protein>